<feature type="region of interest" description="Disordered" evidence="5">
    <location>
        <begin position="1"/>
        <end position="25"/>
    </location>
</feature>
<reference evidence="9 10" key="1">
    <citation type="submission" date="2018-07" db="EMBL/GenBank/DDBJ databases">
        <title>The complete nuclear genome of the prasinophyte Chloropicon primus (CCMP1205).</title>
        <authorList>
            <person name="Pombert J.-F."/>
            <person name="Otis C."/>
            <person name="Turmel M."/>
            <person name="Lemieux C."/>
        </authorList>
    </citation>
    <scope>NUCLEOTIDE SEQUENCE [LARGE SCALE GENOMIC DNA]</scope>
    <source>
        <strain evidence="9 10">CCMP1205</strain>
    </source>
</reference>
<dbReference type="STRING" id="1764295.A0A5B8MZ49"/>
<dbReference type="InterPro" id="IPR022755">
    <property type="entry name" value="Znf_C2H2_jaz"/>
</dbReference>
<dbReference type="InterPro" id="IPR036236">
    <property type="entry name" value="Znf_C2H2_sf"/>
</dbReference>
<keyword evidence="10" id="KW-1185">Reference proteome</keyword>
<accession>A0A5B8MZ49</accession>
<feature type="compositionally biased region" description="Basic residues" evidence="5">
    <location>
        <begin position="15"/>
        <end position="25"/>
    </location>
</feature>
<evidence type="ECO:0000313" key="10">
    <source>
        <dbReference type="Proteomes" id="UP000316726"/>
    </source>
</evidence>
<dbReference type="PANTHER" id="PTHR47444:SF1">
    <property type="entry name" value="EXPRESSED PROTEIN"/>
    <property type="match status" value="1"/>
</dbReference>
<reference evidence="7" key="2">
    <citation type="submission" date="2021-01" db="EMBL/GenBank/DDBJ databases">
        <authorList>
            <person name="Corre E."/>
            <person name="Pelletier E."/>
            <person name="Niang G."/>
            <person name="Scheremetjew M."/>
            <person name="Finn R."/>
            <person name="Kale V."/>
            <person name="Holt S."/>
            <person name="Cochrane G."/>
            <person name="Meng A."/>
            <person name="Brown T."/>
            <person name="Cohen L."/>
        </authorList>
    </citation>
    <scope>NUCLEOTIDE SEQUENCE</scope>
    <source>
        <strain evidence="7">CCMP1205</strain>
    </source>
</reference>
<dbReference type="InterPro" id="IPR013087">
    <property type="entry name" value="Znf_C2H2_type"/>
</dbReference>
<evidence type="ECO:0000259" key="6">
    <source>
        <dbReference type="PROSITE" id="PS50157"/>
    </source>
</evidence>
<keyword evidence="3" id="KW-0862">Zinc</keyword>
<feature type="compositionally biased region" description="Gly residues" evidence="5">
    <location>
        <begin position="1"/>
        <end position="14"/>
    </location>
</feature>
<sequence length="175" mass="19253">MVKGSGGKESGGGHGVRRTSFKRARRARFRVRGDDQIRKDLEKGKGERETVDGRLVGPVGTINKVVLDDDIPGCGKFFCAVCARYFANEESLRSHNKTKKHKRRHKLFYDRKTGELRSEEDIHHSQDVADRAKGRGRTDNGQRLGRGGAATMATETLSAAAAGGNQDEPVDFGEL</sequence>
<feature type="compositionally biased region" description="Basic and acidic residues" evidence="5">
    <location>
        <begin position="118"/>
        <end position="140"/>
    </location>
</feature>
<protein>
    <recommendedName>
        <fullName evidence="6">C2H2-type domain-containing protein</fullName>
    </recommendedName>
</protein>
<evidence type="ECO:0000256" key="1">
    <source>
        <dbReference type="ARBA" id="ARBA00022723"/>
    </source>
</evidence>
<dbReference type="PROSITE" id="PS00028">
    <property type="entry name" value="ZINC_FINGER_C2H2_1"/>
    <property type="match status" value="1"/>
</dbReference>
<evidence type="ECO:0000313" key="8">
    <source>
        <dbReference type="EMBL" id="CAD9720535.1"/>
    </source>
</evidence>
<dbReference type="InterPro" id="IPR003604">
    <property type="entry name" value="Matrin/U1-like-C_Znf_C2H2"/>
</dbReference>
<dbReference type="PROSITE" id="PS50157">
    <property type="entry name" value="ZINC_FINGER_C2H2_2"/>
    <property type="match status" value="1"/>
</dbReference>
<dbReference type="EMBL" id="HBHL01014313">
    <property type="protein sequence ID" value="CAD9720535.1"/>
    <property type="molecule type" value="Transcribed_RNA"/>
</dbReference>
<evidence type="ECO:0000313" key="7">
    <source>
        <dbReference type="EMBL" id="CAD9720469.1"/>
    </source>
</evidence>
<dbReference type="GO" id="GO:0008270">
    <property type="term" value="F:zinc ion binding"/>
    <property type="evidence" value="ECO:0007669"/>
    <property type="project" value="UniProtKB-KW"/>
</dbReference>
<evidence type="ECO:0000256" key="3">
    <source>
        <dbReference type="ARBA" id="ARBA00022833"/>
    </source>
</evidence>
<keyword evidence="2 4" id="KW-0863">Zinc-finger</keyword>
<dbReference type="Gene3D" id="3.30.160.60">
    <property type="entry name" value="Classic Zinc Finger"/>
    <property type="match status" value="1"/>
</dbReference>
<evidence type="ECO:0000256" key="4">
    <source>
        <dbReference type="PROSITE-ProRule" id="PRU00042"/>
    </source>
</evidence>
<dbReference type="SUPFAM" id="SSF57667">
    <property type="entry name" value="beta-beta-alpha zinc fingers"/>
    <property type="match status" value="1"/>
</dbReference>
<feature type="domain" description="C2H2-type" evidence="6">
    <location>
        <begin position="77"/>
        <end position="106"/>
    </location>
</feature>
<organism evidence="9 10">
    <name type="scientific">Chloropicon primus</name>
    <dbReference type="NCBI Taxonomy" id="1764295"/>
    <lineage>
        <taxon>Eukaryota</taxon>
        <taxon>Viridiplantae</taxon>
        <taxon>Chlorophyta</taxon>
        <taxon>Chloropicophyceae</taxon>
        <taxon>Chloropicales</taxon>
        <taxon>Chloropicaceae</taxon>
        <taxon>Chloropicon</taxon>
    </lineage>
</organism>
<dbReference type="AlphaFoldDB" id="A0A5B8MZ49"/>
<proteinExistence type="predicted"/>
<evidence type="ECO:0000256" key="2">
    <source>
        <dbReference type="ARBA" id="ARBA00022771"/>
    </source>
</evidence>
<dbReference type="Proteomes" id="UP000316726">
    <property type="component" value="Chromosome 16"/>
</dbReference>
<dbReference type="GO" id="GO:0003676">
    <property type="term" value="F:nucleic acid binding"/>
    <property type="evidence" value="ECO:0007669"/>
    <property type="project" value="InterPro"/>
</dbReference>
<feature type="region of interest" description="Disordered" evidence="5">
    <location>
        <begin position="118"/>
        <end position="175"/>
    </location>
</feature>
<dbReference type="EMBL" id="CP031049">
    <property type="protein sequence ID" value="QDZ25336.1"/>
    <property type="molecule type" value="Genomic_DNA"/>
</dbReference>
<evidence type="ECO:0000256" key="5">
    <source>
        <dbReference type="SAM" id="MobiDB-lite"/>
    </source>
</evidence>
<gene>
    <name evidence="9" type="ORF">A3770_16p78540</name>
    <name evidence="7" type="ORF">CPRI1469_LOCUS9335</name>
    <name evidence="8" type="ORF">CPRI1469_LOCUS9407</name>
</gene>
<dbReference type="PANTHER" id="PTHR47444">
    <property type="entry name" value="EXPRESSED PROTEIN"/>
    <property type="match status" value="1"/>
</dbReference>
<dbReference type="EMBL" id="HBHL01014202">
    <property type="protein sequence ID" value="CAD9720469.1"/>
    <property type="molecule type" value="Transcribed_RNA"/>
</dbReference>
<keyword evidence="1" id="KW-0479">Metal-binding</keyword>
<evidence type="ECO:0000313" key="9">
    <source>
        <dbReference type="EMBL" id="QDZ25336.1"/>
    </source>
</evidence>
<name>A0A5B8MZ49_9CHLO</name>
<dbReference type="SMART" id="SM00451">
    <property type="entry name" value="ZnF_U1"/>
    <property type="match status" value="1"/>
</dbReference>
<dbReference type="OrthoDB" id="24683at2759"/>
<dbReference type="Pfam" id="PF12171">
    <property type="entry name" value="zf-C2H2_jaz"/>
    <property type="match status" value="1"/>
</dbReference>